<evidence type="ECO:0000313" key="20">
    <source>
        <dbReference type="Proteomes" id="UP000631694"/>
    </source>
</evidence>
<dbReference type="PIRSF" id="PIRSF000847">
    <property type="entry name" value="Phos_ph_gly_syn"/>
    <property type="match status" value="1"/>
</dbReference>
<dbReference type="PANTHER" id="PTHR14269">
    <property type="entry name" value="CDP-DIACYLGLYCEROL--GLYCEROL-3-PHOSPHATE 3-PHOSPHATIDYLTRANSFERASE-RELATED"/>
    <property type="match status" value="1"/>
</dbReference>
<dbReference type="EMBL" id="JADZLT010000050">
    <property type="protein sequence ID" value="MBH0238502.1"/>
    <property type="molecule type" value="Genomic_DNA"/>
</dbReference>
<evidence type="ECO:0000256" key="2">
    <source>
        <dbReference type="ARBA" id="ARBA00005042"/>
    </source>
</evidence>
<keyword evidence="13" id="KW-0594">Phospholipid biosynthesis</keyword>
<dbReference type="InterPro" id="IPR000462">
    <property type="entry name" value="CDP-OH_P_trans"/>
</dbReference>
<dbReference type="InterPro" id="IPR050324">
    <property type="entry name" value="CDP-alcohol_PTase-I"/>
</dbReference>
<evidence type="ECO:0000256" key="15">
    <source>
        <dbReference type="ARBA" id="ARBA00048586"/>
    </source>
</evidence>
<keyword evidence="10 18" id="KW-1133">Transmembrane helix</keyword>
<dbReference type="PANTHER" id="PTHR14269:SF62">
    <property type="entry name" value="CDP-DIACYLGLYCEROL--GLYCEROL-3-PHOSPHATE 3-PHOSPHATIDYLTRANSFERASE 1, CHLOROPLASTIC"/>
    <property type="match status" value="1"/>
</dbReference>
<dbReference type="Gene3D" id="1.20.120.1760">
    <property type="match status" value="1"/>
</dbReference>
<evidence type="ECO:0000313" key="19">
    <source>
        <dbReference type="EMBL" id="MBH0238502.1"/>
    </source>
</evidence>
<evidence type="ECO:0000256" key="13">
    <source>
        <dbReference type="ARBA" id="ARBA00023209"/>
    </source>
</evidence>
<keyword evidence="14" id="KW-1208">Phospholipid metabolism</keyword>
<dbReference type="InterPro" id="IPR043130">
    <property type="entry name" value="CDP-OH_PTrfase_TM_dom"/>
</dbReference>
<evidence type="ECO:0000256" key="7">
    <source>
        <dbReference type="ARBA" id="ARBA00022516"/>
    </source>
</evidence>
<name>A0A931I1D0_9HYPH</name>
<evidence type="ECO:0000256" key="5">
    <source>
        <dbReference type="ARBA" id="ARBA00013170"/>
    </source>
</evidence>
<evidence type="ECO:0000256" key="3">
    <source>
        <dbReference type="ARBA" id="ARBA00005189"/>
    </source>
</evidence>
<evidence type="ECO:0000256" key="14">
    <source>
        <dbReference type="ARBA" id="ARBA00023264"/>
    </source>
</evidence>
<dbReference type="EC" id="2.7.8.5" evidence="5 16"/>
<dbReference type="PROSITE" id="PS00379">
    <property type="entry name" value="CDP_ALCOHOL_P_TRANSF"/>
    <property type="match status" value="1"/>
</dbReference>
<evidence type="ECO:0000256" key="17">
    <source>
        <dbReference type="RuleBase" id="RU003750"/>
    </source>
</evidence>
<dbReference type="RefSeq" id="WP_197311567.1">
    <property type="nucleotide sequence ID" value="NZ_JADZLT010000050.1"/>
</dbReference>
<comment type="pathway">
    <text evidence="3">Lipid metabolism.</text>
</comment>
<comment type="subcellular location">
    <subcellularLocation>
        <location evidence="1">Membrane</location>
        <topology evidence="1">Multi-pass membrane protein</topology>
    </subcellularLocation>
</comment>
<dbReference type="Proteomes" id="UP000631694">
    <property type="component" value="Unassembled WGS sequence"/>
</dbReference>
<evidence type="ECO:0000256" key="16">
    <source>
        <dbReference type="NCBIfam" id="TIGR00560"/>
    </source>
</evidence>
<keyword evidence="8 17" id="KW-0808">Transferase</keyword>
<proteinExistence type="inferred from homology"/>
<dbReference type="InterPro" id="IPR048254">
    <property type="entry name" value="CDP_ALCOHOL_P_TRANSF_CS"/>
</dbReference>
<gene>
    <name evidence="19" type="primary">pgsA</name>
    <name evidence="19" type="ORF">I5731_11765</name>
</gene>
<comment type="similarity">
    <text evidence="4 17">Belongs to the CDP-alcohol phosphatidyltransferase class-I family.</text>
</comment>
<evidence type="ECO:0000256" key="11">
    <source>
        <dbReference type="ARBA" id="ARBA00023098"/>
    </source>
</evidence>
<protein>
    <recommendedName>
        <fullName evidence="6 16">CDP-diacylglycerol--glycerol-3-phosphate 3-phosphatidyltransferase</fullName>
        <ecNumber evidence="5 16">2.7.8.5</ecNumber>
    </recommendedName>
</protein>
<dbReference type="GO" id="GO:0046474">
    <property type="term" value="P:glycerophospholipid biosynthetic process"/>
    <property type="evidence" value="ECO:0007669"/>
    <property type="project" value="TreeGrafter"/>
</dbReference>
<keyword evidence="9 18" id="KW-0812">Transmembrane</keyword>
<evidence type="ECO:0000256" key="10">
    <source>
        <dbReference type="ARBA" id="ARBA00022989"/>
    </source>
</evidence>
<evidence type="ECO:0000256" key="12">
    <source>
        <dbReference type="ARBA" id="ARBA00023136"/>
    </source>
</evidence>
<sequence>MQTSALSLPNILTYLRIFAVPMVAASFYVEGNTGRWLAVGLFAAASITDYLDGYLARAWQQQSALGRMLDPIADKLLVAVSLLVLTGEGTIGGWSLWAAVIILMREIFVSGLREFLIELKVSVPVTRLAKWKTTAQLVAIGFLLAGPAGDALIPGVTTVGLVLLWTAALVTLYTGYDYLRAAIVHLIDE</sequence>
<keyword evidence="11" id="KW-0443">Lipid metabolism</keyword>
<evidence type="ECO:0000256" key="6">
    <source>
        <dbReference type="ARBA" id="ARBA00014944"/>
    </source>
</evidence>
<feature type="transmembrane region" description="Helical" evidence="18">
    <location>
        <begin position="76"/>
        <end position="104"/>
    </location>
</feature>
<dbReference type="InterPro" id="IPR004570">
    <property type="entry name" value="Phosphatidylglycerol_P_synth"/>
</dbReference>
<keyword evidence="12 18" id="KW-0472">Membrane</keyword>
<comment type="caution">
    <text evidence="19">The sequence shown here is derived from an EMBL/GenBank/DDBJ whole genome shotgun (WGS) entry which is preliminary data.</text>
</comment>
<feature type="transmembrane region" description="Helical" evidence="18">
    <location>
        <begin position="12"/>
        <end position="29"/>
    </location>
</feature>
<keyword evidence="7" id="KW-0444">Lipid biosynthesis</keyword>
<evidence type="ECO:0000256" key="8">
    <source>
        <dbReference type="ARBA" id="ARBA00022679"/>
    </source>
</evidence>
<organism evidence="19 20">
    <name type="scientific">Methylobrevis albus</name>
    <dbReference type="NCBI Taxonomy" id="2793297"/>
    <lineage>
        <taxon>Bacteria</taxon>
        <taxon>Pseudomonadati</taxon>
        <taxon>Pseudomonadota</taxon>
        <taxon>Alphaproteobacteria</taxon>
        <taxon>Hyphomicrobiales</taxon>
        <taxon>Pleomorphomonadaceae</taxon>
        <taxon>Methylobrevis</taxon>
    </lineage>
</organism>
<feature type="transmembrane region" description="Helical" evidence="18">
    <location>
        <begin position="151"/>
        <end position="173"/>
    </location>
</feature>
<evidence type="ECO:0000256" key="4">
    <source>
        <dbReference type="ARBA" id="ARBA00010441"/>
    </source>
</evidence>
<reference evidence="19" key="1">
    <citation type="submission" date="2020-12" db="EMBL/GenBank/DDBJ databases">
        <title>Methylobrevis albus sp. nov., isolated from fresh water lack sediment.</title>
        <authorList>
            <person name="Zou Q."/>
        </authorList>
    </citation>
    <scope>NUCLEOTIDE SEQUENCE</scope>
    <source>
        <strain evidence="19">L22</strain>
    </source>
</reference>
<feature type="transmembrane region" description="Helical" evidence="18">
    <location>
        <begin position="35"/>
        <end position="55"/>
    </location>
</feature>
<evidence type="ECO:0000256" key="9">
    <source>
        <dbReference type="ARBA" id="ARBA00022692"/>
    </source>
</evidence>
<dbReference type="Pfam" id="PF01066">
    <property type="entry name" value="CDP-OH_P_transf"/>
    <property type="match status" value="1"/>
</dbReference>
<comment type="catalytic activity">
    <reaction evidence="15">
        <text>a CDP-1,2-diacyl-sn-glycerol + sn-glycerol 3-phosphate = a 1,2-diacyl-sn-glycero-3-phospho-(1'-sn-glycero-3'-phosphate) + CMP + H(+)</text>
        <dbReference type="Rhea" id="RHEA:12593"/>
        <dbReference type="ChEBI" id="CHEBI:15378"/>
        <dbReference type="ChEBI" id="CHEBI:57597"/>
        <dbReference type="ChEBI" id="CHEBI:58332"/>
        <dbReference type="ChEBI" id="CHEBI:60110"/>
        <dbReference type="ChEBI" id="CHEBI:60377"/>
        <dbReference type="EC" id="2.7.8.5"/>
    </reaction>
</comment>
<dbReference type="GO" id="GO:0008444">
    <property type="term" value="F:CDP-diacylglycerol-glycerol-3-phosphate 3-phosphatidyltransferase activity"/>
    <property type="evidence" value="ECO:0007669"/>
    <property type="project" value="UniProtKB-UniRule"/>
</dbReference>
<accession>A0A931I1D0</accession>
<evidence type="ECO:0000256" key="18">
    <source>
        <dbReference type="SAM" id="Phobius"/>
    </source>
</evidence>
<keyword evidence="20" id="KW-1185">Reference proteome</keyword>
<dbReference type="AlphaFoldDB" id="A0A931I1D0"/>
<evidence type="ECO:0000256" key="1">
    <source>
        <dbReference type="ARBA" id="ARBA00004141"/>
    </source>
</evidence>
<dbReference type="NCBIfam" id="TIGR00560">
    <property type="entry name" value="pgsA"/>
    <property type="match status" value="1"/>
</dbReference>
<dbReference type="GO" id="GO:0016020">
    <property type="term" value="C:membrane"/>
    <property type="evidence" value="ECO:0007669"/>
    <property type="project" value="UniProtKB-SubCell"/>
</dbReference>
<comment type="pathway">
    <text evidence="2">Phospholipid metabolism; phosphatidylglycerol biosynthesis; phosphatidylglycerol from CDP-diacylglycerol: step 1/2.</text>
</comment>